<dbReference type="Proteomes" id="UP000199025">
    <property type="component" value="Unassembled WGS sequence"/>
</dbReference>
<sequence>MAVYTGGDLAWSTLTEHTAKLTPEGWEVSWLPGRSFDRDSAIIAMLLVEIYVRDPPPWDEEWLTAAKLEKEINVSRRADWRG</sequence>
<dbReference type="EMBL" id="FORP01000005">
    <property type="protein sequence ID" value="SFJ41553.1"/>
    <property type="molecule type" value="Genomic_DNA"/>
</dbReference>
<protein>
    <submittedName>
        <fullName evidence="1">Uncharacterized protein</fullName>
    </submittedName>
</protein>
<keyword evidence="2" id="KW-1185">Reference proteome</keyword>
<dbReference type="OrthoDB" id="3543808at2"/>
<name>A0A1I3R4K6_9PSEU</name>
<dbReference type="RefSeq" id="WP_143249845.1">
    <property type="nucleotide sequence ID" value="NZ_FORP01000005.1"/>
</dbReference>
<dbReference type="AlphaFoldDB" id="A0A1I3R4K6"/>
<dbReference type="STRING" id="115433.SAMN05421835_105150"/>
<reference evidence="1 2" key="1">
    <citation type="submission" date="2016-10" db="EMBL/GenBank/DDBJ databases">
        <authorList>
            <person name="de Groot N.N."/>
        </authorList>
    </citation>
    <scope>NUCLEOTIDE SEQUENCE [LARGE SCALE GENOMIC DNA]</scope>
    <source>
        <strain evidence="1 2">DSM 44468</strain>
    </source>
</reference>
<evidence type="ECO:0000313" key="1">
    <source>
        <dbReference type="EMBL" id="SFJ41553.1"/>
    </source>
</evidence>
<evidence type="ECO:0000313" key="2">
    <source>
        <dbReference type="Proteomes" id="UP000199025"/>
    </source>
</evidence>
<gene>
    <name evidence="1" type="ORF">SAMN05421835_105150</name>
</gene>
<organism evidence="1 2">
    <name type="scientific">Amycolatopsis sacchari</name>
    <dbReference type="NCBI Taxonomy" id="115433"/>
    <lineage>
        <taxon>Bacteria</taxon>
        <taxon>Bacillati</taxon>
        <taxon>Actinomycetota</taxon>
        <taxon>Actinomycetes</taxon>
        <taxon>Pseudonocardiales</taxon>
        <taxon>Pseudonocardiaceae</taxon>
        <taxon>Amycolatopsis</taxon>
    </lineage>
</organism>
<proteinExistence type="predicted"/>
<accession>A0A1I3R4K6</accession>